<dbReference type="GO" id="GO:0031514">
    <property type="term" value="C:motile cilium"/>
    <property type="evidence" value="ECO:0007669"/>
    <property type="project" value="TreeGrafter"/>
</dbReference>
<dbReference type="OrthoDB" id="10254713at2759"/>
<evidence type="ECO:0000256" key="8">
    <source>
        <dbReference type="ARBA" id="ARBA00023273"/>
    </source>
</evidence>
<dbReference type="EMBL" id="CADEBC010000525">
    <property type="protein sequence ID" value="CAB3246317.1"/>
    <property type="molecule type" value="Genomic_DNA"/>
</dbReference>
<evidence type="ECO:0000256" key="9">
    <source>
        <dbReference type="ARBA" id="ARBA00032183"/>
    </source>
</evidence>
<evidence type="ECO:0000313" key="12">
    <source>
        <dbReference type="Proteomes" id="UP000494106"/>
    </source>
</evidence>
<dbReference type="PANTHER" id="PTHR14871">
    <property type="entry name" value="DYNEIN REGULATORY COMPLEX PROTEIN 9"/>
    <property type="match status" value="1"/>
</dbReference>
<dbReference type="InterPro" id="IPR000048">
    <property type="entry name" value="IQ_motif_EF-hand-BS"/>
</dbReference>
<sequence>MPNSIMRLHRVHEPEDPSEYDDGLIRETSAKLRGESGLSIIDSCISDEDNVRLQFFQASLFATLMEDAITEIRLLEECNNELRILKTMTDMHLLILKKYNVTRPHNPDELADIDHKNLGCDKYKLNKLVADRNIANTIFVSTYLDLAIYKRFDTLTNYNKSILDTDTYRAFLAEDTMNNKMKRRELLKQVRQQRNHIKSVTYDTDQTIEILKGQLEDATLVSEARSRYMDNWQVARTEQNTQTIDDKEAGPSQIIKYYRQRHDHEARVHSEIEILTNIRINETLEEVEKWMNKYDKDIESIDLKIQLKKNDYNSQIAKRIEMEELYEKHDIEMKDWVKFTTDREIERLYRLKMNTAAIVVQAWWRGLLVRLELGPFKPSKRKGKPADKKKKK</sequence>
<evidence type="ECO:0000256" key="5">
    <source>
        <dbReference type="ARBA" id="ARBA00022846"/>
    </source>
</evidence>
<dbReference type="PROSITE" id="PS50096">
    <property type="entry name" value="IQ"/>
    <property type="match status" value="1"/>
</dbReference>
<evidence type="ECO:0000256" key="6">
    <source>
        <dbReference type="ARBA" id="ARBA00023069"/>
    </source>
</evidence>
<dbReference type="Pfam" id="PF00612">
    <property type="entry name" value="IQ"/>
    <property type="match status" value="1"/>
</dbReference>
<comment type="similarity">
    <text evidence="2">Belongs to the DRC9 family.</text>
</comment>
<keyword evidence="12" id="KW-1185">Reference proteome</keyword>
<evidence type="ECO:0000313" key="13">
    <source>
        <dbReference type="Proteomes" id="UP000494256"/>
    </source>
</evidence>
<evidence type="ECO:0000313" key="11">
    <source>
        <dbReference type="EMBL" id="CAB3248709.1"/>
    </source>
</evidence>
<dbReference type="AlphaFoldDB" id="A0A8S1AQH1"/>
<dbReference type="CDD" id="cd23766">
    <property type="entry name" value="IQCG"/>
    <property type="match status" value="1"/>
</dbReference>
<name>A0A8S1AQH1_ARCPL</name>
<dbReference type="PANTHER" id="PTHR14871:SF1">
    <property type="entry name" value="DYNEIN REGULATORY COMPLEX PROTEIN 9"/>
    <property type="match status" value="1"/>
</dbReference>
<evidence type="ECO:0000256" key="1">
    <source>
        <dbReference type="ARBA" id="ARBA00004611"/>
    </source>
</evidence>
<gene>
    <name evidence="10" type="ORF">APLA_LOCUS10823</name>
    <name evidence="11" type="ORF">APLA_LOCUS12489</name>
</gene>
<reference evidence="12 13" key="1">
    <citation type="submission" date="2020-04" db="EMBL/GenBank/DDBJ databases">
        <authorList>
            <person name="Wallbank WR R."/>
            <person name="Pardo Diaz C."/>
            <person name="Kozak K."/>
            <person name="Martin S."/>
            <person name="Jiggins C."/>
            <person name="Moest M."/>
            <person name="Warren A I."/>
            <person name="Byers J.R.P. K."/>
            <person name="Montejo-Kovacevich G."/>
            <person name="Yen C E."/>
        </authorList>
    </citation>
    <scope>NUCLEOTIDE SEQUENCE [LARGE SCALE GENOMIC DNA]</scope>
</reference>
<dbReference type="EMBL" id="CADEBD010000344">
    <property type="protein sequence ID" value="CAB3248709.1"/>
    <property type="molecule type" value="Genomic_DNA"/>
</dbReference>
<keyword evidence="5" id="KW-0282">Flagellum</keyword>
<evidence type="ECO:0000256" key="2">
    <source>
        <dbReference type="ARBA" id="ARBA00008222"/>
    </source>
</evidence>
<evidence type="ECO:0000313" key="10">
    <source>
        <dbReference type="EMBL" id="CAB3246317.1"/>
    </source>
</evidence>
<keyword evidence="7" id="KW-0206">Cytoskeleton</keyword>
<keyword evidence="4" id="KW-0963">Cytoplasm</keyword>
<comment type="subcellular location">
    <subcellularLocation>
        <location evidence="1">Cytoplasm</location>
        <location evidence="1">Cytoskeleton</location>
        <location evidence="1">Flagellum axoneme</location>
    </subcellularLocation>
</comment>
<evidence type="ECO:0000256" key="3">
    <source>
        <dbReference type="ARBA" id="ARBA00013738"/>
    </source>
</evidence>
<proteinExistence type="inferred from homology"/>
<dbReference type="InterPro" id="IPR042618">
    <property type="entry name" value="IQCG"/>
</dbReference>
<accession>A0A8S1AQH1</accession>
<evidence type="ECO:0000256" key="4">
    <source>
        <dbReference type="ARBA" id="ARBA00022490"/>
    </source>
</evidence>
<protein>
    <recommendedName>
        <fullName evidence="3">Dynein regulatory complex protein 9</fullName>
    </recommendedName>
    <alternativeName>
        <fullName evidence="9">IQ domain-containing protein G</fullName>
    </alternativeName>
</protein>
<keyword evidence="8" id="KW-0966">Cell projection</keyword>
<comment type="caution">
    <text evidence="11">The sequence shown here is derived from an EMBL/GenBank/DDBJ whole genome shotgun (WGS) entry which is preliminary data.</text>
</comment>
<dbReference type="GO" id="GO:0044782">
    <property type="term" value="P:cilium organization"/>
    <property type="evidence" value="ECO:0007669"/>
    <property type="project" value="TreeGrafter"/>
</dbReference>
<dbReference type="Proteomes" id="UP000494106">
    <property type="component" value="Unassembled WGS sequence"/>
</dbReference>
<organism evidence="11 13">
    <name type="scientific">Arctia plantaginis</name>
    <name type="common">Wood tiger moth</name>
    <name type="synonym">Phalaena plantaginis</name>
    <dbReference type="NCBI Taxonomy" id="874455"/>
    <lineage>
        <taxon>Eukaryota</taxon>
        <taxon>Metazoa</taxon>
        <taxon>Ecdysozoa</taxon>
        <taxon>Arthropoda</taxon>
        <taxon>Hexapoda</taxon>
        <taxon>Insecta</taxon>
        <taxon>Pterygota</taxon>
        <taxon>Neoptera</taxon>
        <taxon>Endopterygota</taxon>
        <taxon>Lepidoptera</taxon>
        <taxon>Glossata</taxon>
        <taxon>Ditrysia</taxon>
        <taxon>Noctuoidea</taxon>
        <taxon>Erebidae</taxon>
        <taxon>Arctiinae</taxon>
        <taxon>Arctia</taxon>
    </lineage>
</organism>
<keyword evidence="6" id="KW-0969">Cilium</keyword>
<evidence type="ECO:0000256" key="7">
    <source>
        <dbReference type="ARBA" id="ARBA00023212"/>
    </source>
</evidence>
<dbReference type="GO" id="GO:0005737">
    <property type="term" value="C:cytoplasm"/>
    <property type="evidence" value="ECO:0007669"/>
    <property type="project" value="TreeGrafter"/>
</dbReference>
<dbReference type="Proteomes" id="UP000494256">
    <property type="component" value="Unassembled WGS sequence"/>
</dbReference>